<evidence type="ECO:0000313" key="1">
    <source>
        <dbReference type="EMBL" id="KAF7263260.1"/>
    </source>
</evidence>
<dbReference type="EMBL" id="JAACXV010022662">
    <property type="protein sequence ID" value="KAF7263260.1"/>
    <property type="molecule type" value="Genomic_DNA"/>
</dbReference>
<keyword evidence="2" id="KW-1185">Reference proteome</keyword>
<proteinExistence type="predicted"/>
<accession>A0A834HRL9</accession>
<comment type="caution">
    <text evidence="1">The sequence shown here is derived from an EMBL/GenBank/DDBJ whole genome shotgun (WGS) entry which is preliminary data.</text>
</comment>
<evidence type="ECO:0000313" key="2">
    <source>
        <dbReference type="Proteomes" id="UP000625711"/>
    </source>
</evidence>
<dbReference type="Proteomes" id="UP000625711">
    <property type="component" value="Unassembled WGS sequence"/>
</dbReference>
<reference evidence="1" key="1">
    <citation type="submission" date="2020-08" db="EMBL/GenBank/DDBJ databases">
        <title>Genome sequencing and assembly of the red palm weevil Rhynchophorus ferrugineus.</title>
        <authorList>
            <person name="Dias G.B."/>
            <person name="Bergman C.M."/>
            <person name="Manee M."/>
        </authorList>
    </citation>
    <scope>NUCLEOTIDE SEQUENCE</scope>
    <source>
        <strain evidence="1">AA-2017</strain>
        <tissue evidence="1">Whole larva</tissue>
    </source>
</reference>
<name>A0A834HRL9_RHYFE</name>
<feature type="non-terminal residue" evidence="1">
    <location>
        <position position="1"/>
    </location>
</feature>
<dbReference type="AlphaFoldDB" id="A0A834HRL9"/>
<gene>
    <name evidence="1" type="ORF">GWI33_003262</name>
</gene>
<protein>
    <submittedName>
        <fullName evidence="1">Uncharacterized protein</fullName>
    </submittedName>
</protein>
<organism evidence="1 2">
    <name type="scientific">Rhynchophorus ferrugineus</name>
    <name type="common">Red palm weevil</name>
    <name type="synonym">Curculio ferrugineus</name>
    <dbReference type="NCBI Taxonomy" id="354439"/>
    <lineage>
        <taxon>Eukaryota</taxon>
        <taxon>Metazoa</taxon>
        <taxon>Ecdysozoa</taxon>
        <taxon>Arthropoda</taxon>
        <taxon>Hexapoda</taxon>
        <taxon>Insecta</taxon>
        <taxon>Pterygota</taxon>
        <taxon>Neoptera</taxon>
        <taxon>Endopterygota</taxon>
        <taxon>Coleoptera</taxon>
        <taxon>Polyphaga</taxon>
        <taxon>Cucujiformia</taxon>
        <taxon>Curculionidae</taxon>
        <taxon>Dryophthorinae</taxon>
        <taxon>Rhynchophorus</taxon>
    </lineage>
</organism>
<sequence>AVSNKSTNYRHDILRHSICVPKTCPNVSKLPEDDPELWRGIQDCYDAIYQPLGFRGTVLKMSCETQDPKFPIDWLDITFG</sequence>
<dbReference type="OrthoDB" id="10265389at2759"/>